<dbReference type="EMBL" id="JALPRY010000001">
    <property type="protein sequence ID" value="MCK8778638.1"/>
    <property type="molecule type" value="Genomic_DNA"/>
</dbReference>
<feature type="transmembrane region" description="Helical" evidence="2">
    <location>
        <begin position="920"/>
        <end position="945"/>
    </location>
</feature>
<accession>A0ABT0ILA5</accession>
<gene>
    <name evidence="3" type="ORF">M0654_01460</name>
</gene>
<dbReference type="Gene3D" id="3.30.70.1430">
    <property type="entry name" value="Multidrug efflux transporter AcrB pore domain"/>
    <property type="match status" value="2"/>
</dbReference>
<keyword evidence="4" id="KW-1185">Reference proteome</keyword>
<dbReference type="Gene3D" id="3.30.70.1320">
    <property type="entry name" value="Multidrug efflux transporter AcrB pore domain like"/>
    <property type="match status" value="1"/>
</dbReference>
<comment type="caution">
    <text evidence="3">The sequence shown here is derived from an EMBL/GenBank/DDBJ whole genome shotgun (WGS) entry which is preliminary data.</text>
</comment>
<keyword evidence="2" id="KW-0812">Transmembrane</keyword>
<feature type="transmembrane region" description="Helical" evidence="2">
    <location>
        <begin position="480"/>
        <end position="503"/>
    </location>
</feature>
<dbReference type="Gene3D" id="3.30.2090.10">
    <property type="entry name" value="Multidrug efflux transporter AcrB TolC docking domain, DN and DC subdomains"/>
    <property type="match status" value="2"/>
</dbReference>
<feature type="transmembrane region" description="Helical" evidence="2">
    <location>
        <begin position="403"/>
        <end position="428"/>
    </location>
</feature>
<sequence>MKSDTPVIEQPDEEQVDVARTGQSFTALFIRRPVLAAVLNTLLVVAGLAALAGIEVRELPDVDQPVITVRTNYDGASPQTMDQEVTQVIEGAVARVSGLKALSSQSQFGSSRVTMEFSDTVDLSEAANDVRDAVGRVRNRLPDEVDEPRIVKADANSEAIMRLAVTSSTLSMDDLTQLVNNEIIDRLAAVEGVADVELYGDQEKIFRVDVNQEALAGRGMTVADVSRALASAALDVPAGSLQSRTQDIVVRATANLTKPQDFENVLVAPNVRLRDVATVELGPDDGNTVLRSNAVQGVGLGIIRQAQSNTLDISEGVKKAVADMANILPEGTRLIVTSDDAIFIQGALHEVEIALALSASVVLLVIWLFLRDWRATLIPALTMPVALIGTLVAIYLIGFSINILTLLAIVLATGLVVDDGIVVLENIVRRRSEGMGPRAAAVLGTQEVFFAVLATTATLAAVFIPLSFLPGQIGGLFKEFGFVLALAVGLSSITALTLCPMLASRMLTKPMTEDHGFLGAIGNGFARIYMRALRFCLNAPLVVIVFSAIFAFASYMVFGQVTNELTPREDRASVMLRLTAPQGVSLDYTRDQMQRVEEYLEPLREAGEVTNIFSISGFGSNKNSGFMVLTLAPWGERERSQDQIAADVNAAVAKVPALRGFAIQANSLKIRGAGNGMQMALVGNDYDLLTETAQKLVTQMEQRRDLFDTPRLTNEPTQAQLSVAIDRERASDLGIDITGLSTAVQSLLEGRSVVDVFVAGEALSVKLTSTTRPLDDPTDLENIFLKTGDGKIVPMSTIATLNEGAVAPQLNREQQLASVSISANLPNNVALGDAVREMTALADPLLPEGVRLMPMAEAKTLGENSNAMLMTFGFAIAIIFLVLAAQFESVLSSIIIMSTVPLGLACAAIALVLTGSSLNVYSQIGLVLLVGVMAKNGILIVEFANQLRDKGAGVREAIEQACSVRLRPVMMTMIATIIGGVPLVLAEGAGAEARAALGWVIVGGLGLAVSVTLFITPVAYLLIARFAKPHVHEEARFHQELVDAASGKHIKRKPADDGTDAENQDNKEPPLLAAE</sequence>
<name>A0ABT0ILA5_9HYPH</name>
<dbReference type="Gene3D" id="3.30.70.1440">
    <property type="entry name" value="Multidrug efflux transporter AcrB pore domain"/>
    <property type="match status" value="1"/>
</dbReference>
<feature type="transmembrane region" description="Helical" evidence="2">
    <location>
        <begin position="894"/>
        <end position="914"/>
    </location>
</feature>
<feature type="transmembrane region" description="Helical" evidence="2">
    <location>
        <begin position="377"/>
        <end position="397"/>
    </location>
</feature>
<dbReference type="PANTHER" id="PTHR32063">
    <property type="match status" value="1"/>
</dbReference>
<dbReference type="Proteomes" id="UP001202827">
    <property type="component" value="Unassembled WGS sequence"/>
</dbReference>
<dbReference type="InterPro" id="IPR001036">
    <property type="entry name" value="Acrflvin-R"/>
</dbReference>
<evidence type="ECO:0000313" key="4">
    <source>
        <dbReference type="Proteomes" id="UP001202827"/>
    </source>
</evidence>
<dbReference type="SUPFAM" id="SSF82693">
    <property type="entry name" value="Multidrug efflux transporter AcrB pore domain, PN1, PN2, PC1 and PC2 subdomains"/>
    <property type="match status" value="4"/>
</dbReference>
<evidence type="ECO:0000313" key="3">
    <source>
        <dbReference type="EMBL" id="MCK8778638.1"/>
    </source>
</evidence>
<evidence type="ECO:0000256" key="1">
    <source>
        <dbReference type="SAM" id="MobiDB-lite"/>
    </source>
</evidence>
<protein>
    <submittedName>
        <fullName evidence="3">Efflux RND transporter permease subunit</fullName>
    </submittedName>
</protein>
<proteinExistence type="predicted"/>
<feature type="transmembrane region" description="Helical" evidence="2">
    <location>
        <begin position="34"/>
        <end position="54"/>
    </location>
</feature>
<dbReference type="InterPro" id="IPR027463">
    <property type="entry name" value="AcrB_DN_DC_subdom"/>
</dbReference>
<dbReference type="Gene3D" id="1.20.1640.10">
    <property type="entry name" value="Multidrug efflux transporter AcrB transmembrane domain"/>
    <property type="match status" value="2"/>
</dbReference>
<feature type="transmembrane region" description="Helical" evidence="2">
    <location>
        <begin position="353"/>
        <end position="370"/>
    </location>
</feature>
<keyword evidence="2" id="KW-0472">Membrane</keyword>
<feature type="region of interest" description="Disordered" evidence="1">
    <location>
        <begin position="1048"/>
        <end position="1075"/>
    </location>
</feature>
<evidence type="ECO:0000256" key="2">
    <source>
        <dbReference type="SAM" id="Phobius"/>
    </source>
</evidence>
<dbReference type="PRINTS" id="PR00702">
    <property type="entry name" value="ACRIFLAVINRP"/>
</dbReference>
<feature type="transmembrane region" description="Helical" evidence="2">
    <location>
        <begin position="997"/>
        <end position="1023"/>
    </location>
</feature>
<feature type="transmembrane region" description="Helical" evidence="2">
    <location>
        <begin position="535"/>
        <end position="558"/>
    </location>
</feature>
<dbReference type="RefSeq" id="WP_248681515.1">
    <property type="nucleotide sequence ID" value="NZ_JALPRY010000001.1"/>
</dbReference>
<keyword evidence="2" id="KW-1133">Transmembrane helix</keyword>
<dbReference type="Pfam" id="PF00873">
    <property type="entry name" value="ACR_tran"/>
    <property type="match status" value="1"/>
</dbReference>
<dbReference type="SUPFAM" id="SSF82714">
    <property type="entry name" value="Multidrug efflux transporter AcrB TolC docking domain, DN and DC subdomains"/>
    <property type="match status" value="2"/>
</dbReference>
<feature type="transmembrane region" description="Helical" evidence="2">
    <location>
        <begin position="867"/>
        <end position="887"/>
    </location>
</feature>
<feature type="transmembrane region" description="Helical" evidence="2">
    <location>
        <begin position="448"/>
        <end position="468"/>
    </location>
</feature>
<dbReference type="SUPFAM" id="SSF82866">
    <property type="entry name" value="Multidrug efflux transporter AcrB transmembrane domain"/>
    <property type="match status" value="2"/>
</dbReference>
<dbReference type="PANTHER" id="PTHR32063:SF14">
    <property type="entry name" value="BLL4319 PROTEIN"/>
    <property type="match status" value="1"/>
</dbReference>
<feature type="transmembrane region" description="Helical" evidence="2">
    <location>
        <begin position="966"/>
        <end position="985"/>
    </location>
</feature>
<organism evidence="3 4">
    <name type="scientific">Neorhizobium turbinariae</name>
    <dbReference type="NCBI Taxonomy" id="2937795"/>
    <lineage>
        <taxon>Bacteria</taxon>
        <taxon>Pseudomonadati</taxon>
        <taxon>Pseudomonadota</taxon>
        <taxon>Alphaproteobacteria</taxon>
        <taxon>Hyphomicrobiales</taxon>
        <taxon>Rhizobiaceae</taxon>
        <taxon>Rhizobium/Agrobacterium group</taxon>
        <taxon>Neorhizobium</taxon>
    </lineage>
</organism>
<reference evidence="3 4" key="1">
    <citation type="submission" date="2022-04" db="EMBL/GenBank/DDBJ databases">
        <title>Rhizobium coralii sp. nov., isolated from coral Turbinaria peltata.</title>
        <authorList>
            <person name="Sun H."/>
        </authorList>
    </citation>
    <scope>NUCLEOTIDE SEQUENCE [LARGE SCALE GENOMIC DNA]</scope>
    <source>
        <strain evidence="3 4">NTR19</strain>
    </source>
</reference>